<sequence length="357" mass="40288">MDMSKIVIGAMRLDDRESAVATMRAAIDAGFNYIDTSPCYCRKDEKENSETWVGEAVNHPDYRDRVMISTKCTPGNGGLEIGDFQPEGGFGVRSVDQVSQMFDQSLTRLGLDRVDYYHLWTTHTAEQFAEARKPGGWFDGVAANKDKWDHLGVTTHGDPDTIIEFLESGKFETVTMPLNVINTTRLRVVDYCRENCIKVIAMNPLAGGFLVAREDLKELALRYLMLLEGVHVLIGFTFPEHVAYAKWIEETMGQFDLTAEQILQRVNEMMDTAEPRCTACGYCLPCPEQITVGAALSYYNAYKYLHMDEAKEAFNAKQWEDGLRLDKCTYCGLCESRCPNQLPVGDIIRKAQEALYD</sequence>
<feature type="domain" description="4Fe-4S ferredoxin-type" evidence="1">
    <location>
        <begin position="319"/>
        <end position="347"/>
    </location>
</feature>
<dbReference type="Pfam" id="PF13534">
    <property type="entry name" value="Fer4_17"/>
    <property type="match status" value="1"/>
</dbReference>
<comment type="caution">
    <text evidence="2">The sequence shown here is derived from an EMBL/GenBank/DDBJ whole genome shotgun (WGS) entry which is preliminary data.</text>
</comment>
<dbReference type="PANTHER" id="PTHR43312:SF1">
    <property type="entry name" value="NADP-DEPENDENT OXIDOREDUCTASE DOMAIN-CONTAINING PROTEIN"/>
    <property type="match status" value="1"/>
</dbReference>
<dbReference type="Pfam" id="PF00248">
    <property type="entry name" value="Aldo_ket_red"/>
    <property type="match status" value="1"/>
</dbReference>
<evidence type="ECO:0000313" key="2">
    <source>
        <dbReference type="EMBL" id="KKO11157.1"/>
    </source>
</evidence>
<dbReference type="AlphaFoldDB" id="A0A0F9YG35"/>
<dbReference type="PROSITE" id="PS00198">
    <property type="entry name" value="4FE4S_FER_1"/>
    <property type="match status" value="1"/>
</dbReference>
<name>A0A0F9YG35_9ZZZZ</name>
<dbReference type="InterPro" id="IPR017896">
    <property type="entry name" value="4Fe4S_Fe-S-bd"/>
</dbReference>
<gene>
    <name evidence="2" type="ORF">LCGC14_0016330</name>
</gene>
<reference evidence="2" key="1">
    <citation type="journal article" date="2015" name="Nature">
        <title>Complex archaea that bridge the gap between prokaryotes and eukaryotes.</title>
        <authorList>
            <person name="Spang A."/>
            <person name="Saw J.H."/>
            <person name="Jorgensen S.L."/>
            <person name="Zaremba-Niedzwiedzka K."/>
            <person name="Martijn J."/>
            <person name="Lind A.E."/>
            <person name="van Eijk R."/>
            <person name="Schleper C."/>
            <person name="Guy L."/>
            <person name="Ettema T.J."/>
        </authorList>
    </citation>
    <scope>NUCLEOTIDE SEQUENCE</scope>
</reference>
<accession>A0A0F9YG35</accession>
<protein>
    <recommendedName>
        <fullName evidence="1">4Fe-4S ferredoxin-type domain-containing protein</fullName>
    </recommendedName>
</protein>
<dbReference type="PANTHER" id="PTHR43312">
    <property type="entry name" value="D-THREO-ALDOSE 1-DEHYDROGENASE"/>
    <property type="match status" value="1"/>
</dbReference>
<dbReference type="InterPro" id="IPR023210">
    <property type="entry name" value="NADP_OxRdtase_dom"/>
</dbReference>
<dbReference type="InterPro" id="IPR017900">
    <property type="entry name" value="4Fe4S_Fe_S_CS"/>
</dbReference>
<dbReference type="InterPro" id="IPR053135">
    <property type="entry name" value="AKR2_Oxidoreductase"/>
</dbReference>
<dbReference type="InterPro" id="IPR009051">
    <property type="entry name" value="Helical_ferredxn"/>
</dbReference>
<dbReference type="EMBL" id="LAZR01000003">
    <property type="protein sequence ID" value="KKO11157.1"/>
    <property type="molecule type" value="Genomic_DNA"/>
</dbReference>
<dbReference type="SUPFAM" id="SSF46548">
    <property type="entry name" value="alpha-helical ferredoxin"/>
    <property type="match status" value="1"/>
</dbReference>
<dbReference type="SUPFAM" id="SSF51430">
    <property type="entry name" value="NAD(P)-linked oxidoreductase"/>
    <property type="match status" value="1"/>
</dbReference>
<organism evidence="2">
    <name type="scientific">marine sediment metagenome</name>
    <dbReference type="NCBI Taxonomy" id="412755"/>
    <lineage>
        <taxon>unclassified sequences</taxon>
        <taxon>metagenomes</taxon>
        <taxon>ecological metagenomes</taxon>
    </lineage>
</organism>
<dbReference type="PROSITE" id="PS51379">
    <property type="entry name" value="4FE4S_FER_2"/>
    <property type="match status" value="1"/>
</dbReference>
<dbReference type="Gene3D" id="1.10.1060.10">
    <property type="entry name" value="Alpha-helical ferredoxin"/>
    <property type="match status" value="1"/>
</dbReference>
<dbReference type="InterPro" id="IPR036812">
    <property type="entry name" value="NAD(P)_OxRdtase_dom_sf"/>
</dbReference>
<evidence type="ECO:0000259" key="1">
    <source>
        <dbReference type="PROSITE" id="PS51379"/>
    </source>
</evidence>
<dbReference type="Gene3D" id="3.20.20.100">
    <property type="entry name" value="NADP-dependent oxidoreductase domain"/>
    <property type="match status" value="1"/>
</dbReference>
<dbReference type="GO" id="GO:0051536">
    <property type="term" value="F:iron-sulfur cluster binding"/>
    <property type="evidence" value="ECO:0007669"/>
    <property type="project" value="InterPro"/>
</dbReference>
<proteinExistence type="predicted"/>